<dbReference type="Proteomes" id="UP001228581">
    <property type="component" value="Unassembled WGS sequence"/>
</dbReference>
<organism evidence="1 2">
    <name type="scientific">Xanthocytophaga flava</name>
    <dbReference type="NCBI Taxonomy" id="3048013"/>
    <lineage>
        <taxon>Bacteria</taxon>
        <taxon>Pseudomonadati</taxon>
        <taxon>Bacteroidota</taxon>
        <taxon>Cytophagia</taxon>
        <taxon>Cytophagales</taxon>
        <taxon>Rhodocytophagaceae</taxon>
        <taxon>Xanthocytophaga</taxon>
    </lineage>
</organism>
<comment type="caution">
    <text evidence="1">The sequence shown here is derived from an EMBL/GenBank/DDBJ whole genome shotgun (WGS) entry which is preliminary data.</text>
</comment>
<reference evidence="1 2" key="1">
    <citation type="submission" date="2023-05" db="EMBL/GenBank/DDBJ databases">
        <authorList>
            <person name="Zhang X."/>
        </authorList>
    </citation>
    <scope>NUCLEOTIDE SEQUENCE [LARGE SCALE GENOMIC DNA]</scope>
    <source>
        <strain evidence="1 2">DM2B3-1</strain>
    </source>
</reference>
<keyword evidence="2" id="KW-1185">Reference proteome</keyword>
<evidence type="ECO:0008006" key="3">
    <source>
        <dbReference type="Google" id="ProtNLM"/>
    </source>
</evidence>
<evidence type="ECO:0000313" key="1">
    <source>
        <dbReference type="EMBL" id="MDJ1495036.1"/>
    </source>
</evidence>
<dbReference type="EMBL" id="JASJOT010000012">
    <property type="protein sequence ID" value="MDJ1495036.1"/>
    <property type="molecule type" value="Genomic_DNA"/>
</dbReference>
<accession>A0ABT7CNA8</accession>
<name>A0ABT7CNA8_9BACT</name>
<gene>
    <name evidence="1" type="ORF">QNI19_19005</name>
</gene>
<evidence type="ECO:0000313" key="2">
    <source>
        <dbReference type="Proteomes" id="UP001228581"/>
    </source>
</evidence>
<dbReference type="RefSeq" id="WP_313998729.1">
    <property type="nucleotide sequence ID" value="NZ_JASJOT010000012.1"/>
</dbReference>
<proteinExistence type="predicted"/>
<protein>
    <recommendedName>
        <fullName evidence="3">SMI1/KNR4 family protein</fullName>
    </recommendedName>
</protein>
<sequence length="237" mass="28141">MLYEQLPFVKRQSSMFRLESALDLELYMQGYNLAALIYKHIPDNTPWISIEDFGLYIREKYHMQGNQSWGKILYFYSRSGLDSFRKAIEELEEFINTHSMSKIQDISIPGCLPENFPIPADFHELMLQLEKDPLVVGMECINDFNAFYVGFAFSSGKTDRGAYQFEHITDPTFCNFYSKDFKEYLSKQLDISDPYPYYTLIRFRSLSPKSRTLEALFRLWKAYHPKWREKMSSFPKY</sequence>